<dbReference type="Proteomes" id="UP001608902">
    <property type="component" value="Unassembled WGS sequence"/>
</dbReference>
<comment type="caution">
    <text evidence="1">The sequence shown here is derived from an EMBL/GenBank/DDBJ whole genome shotgun (WGS) entry which is preliminary data.</text>
</comment>
<proteinExistence type="predicted"/>
<evidence type="ECO:0000313" key="2">
    <source>
        <dbReference type="Proteomes" id="UP001608902"/>
    </source>
</evidence>
<sequence length="89" mass="10122">FTPFDHDSLTHNRRRYIRENVCDPLRVDNEKSCEQSREEHIAAFAILSAAQFVAGVASAPFNTVAYVYIDSNLELKSKSPFYLGILLIM</sequence>
<protein>
    <submittedName>
        <fullName evidence="1">Uncharacterized protein</fullName>
    </submittedName>
</protein>
<dbReference type="Pfam" id="PF03137">
    <property type="entry name" value="OATP"/>
    <property type="match status" value="1"/>
</dbReference>
<dbReference type="AlphaFoldDB" id="A0ABD6EZN5"/>
<feature type="non-terminal residue" evidence="1">
    <location>
        <position position="1"/>
    </location>
</feature>
<reference evidence="1 2" key="1">
    <citation type="submission" date="2024-08" db="EMBL/GenBank/DDBJ databases">
        <title>Gnathostoma spinigerum genome.</title>
        <authorList>
            <person name="Gonzalez-Bertolin B."/>
            <person name="Monzon S."/>
            <person name="Zaballos A."/>
            <person name="Jimenez P."/>
            <person name="Dekumyoy P."/>
            <person name="Varona S."/>
            <person name="Cuesta I."/>
            <person name="Sumanam S."/>
            <person name="Adisakwattana P."/>
            <person name="Gasser R.B."/>
            <person name="Hernandez-Gonzalez A."/>
            <person name="Young N.D."/>
            <person name="Perteguer M.J."/>
        </authorList>
    </citation>
    <scope>NUCLEOTIDE SEQUENCE [LARGE SCALE GENOMIC DNA]</scope>
    <source>
        <strain evidence="1">AL3</strain>
        <tissue evidence="1">Liver</tissue>
    </source>
</reference>
<keyword evidence="2" id="KW-1185">Reference proteome</keyword>
<dbReference type="InterPro" id="IPR004156">
    <property type="entry name" value="OATP"/>
</dbReference>
<evidence type="ECO:0000313" key="1">
    <source>
        <dbReference type="EMBL" id="MFH4984985.1"/>
    </source>
</evidence>
<organism evidence="1 2">
    <name type="scientific">Gnathostoma spinigerum</name>
    <dbReference type="NCBI Taxonomy" id="75299"/>
    <lineage>
        <taxon>Eukaryota</taxon>
        <taxon>Metazoa</taxon>
        <taxon>Ecdysozoa</taxon>
        <taxon>Nematoda</taxon>
        <taxon>Chromadorea</taxon>
        <taxon>Rhabditida</taxon>
        <taxon>Spirurina</taxon>
        <taxon>Gnathostomatomorpha</taxon>
        <taxon>Gnathostomatoidea</taxon>
        <taxon>Gnathostomatidae</taxon>
        <taxon>Gnathostoma</taxon>
    </lineage>
</organism>
<accession>A0ABD6EZN5</accession>
<name>A0ABD6EZN5_9BILA</name>
<gene>
    <name evidence="1" type="ORF">AB6A40_011694</name>
</gene>
<dbReference type="EMBL" id="JBGFUD010025251">
    <property type="protein sequence ID" value="MFH4984985.1"/>
    <property type="molecule type" value="Genomic_DNA"/>
</dbReference>